<dbReference type="EMBL" id="JAUKWQ010000017">
    <property type="protein sequence ID" value="MDO1585594.1"/>
    <property type="molecule type" value="Genomic_DNA"/>
</dbReference>
<dbReference type="GO" id="GO:0016757">
    <property type="term" value="F:glycosyltransferase activity"/>
    <property type="evidence" value="ECO:0007669"/>
    <property type="project" value="UniProtKB-KW"/>
</dbReference>
<proteinExistence type="predicted"/>
<organism evidence="2 3">
    <name type="scientific">Rhizobium oryzicola</name>
    <dbReference type="NCBI Taxonomy" id="1232668"/>
    <lineage>
        <taxon>Bacteria</taxon>
        <taxon>Pseudomonadati</taxon>
        <taxon>Pseudomonadota</taxon>
        <taxon>Alphaproteobacteria</taxon>
        <taxon>Hyphomicrobiales</taxon>
        <taxon>Rhizobiaceae</taxon>
        <taxon>Rhizobium/Agrobacterium group</taxon>
        <taxon>Rhizobium</taxon>
    </lineage>
</organism>
<dbReference type="InterPro" id="IPR001296">
    <property type="entry name" value="Glyco_trans_1"/>
</dbReference>
<sequence>MKIAIVTPLPVPLALGGAENLWWGLQQHFQDHTEHDCDIVSVLSPEGTFWDLISSYETFSKLDLSAYDCVISGKYPAWMVNHPNHICYMLHRLRGLYDTYPASQHHPEVLQHPKLRNLAEWLEEGISNPDPDQIPELFDRLHALRQADLPPEVLAFPGAFSRAVIHFLDNAALSPMRIQRYAAISATVARRKAYFPPDVPVDVLYPPPHRDNYSCGEQRYFFTSSRLDRPKRIDLLIEAIKQAKTDIPLWIAGTGPDEARLHALAGDDPRIRFLGYVPDDDMPGLYADALAVPFVPVDEDYGLITIEAMKSAKPVLTVMDSGGPCEFVEHGKTGFVCQPQAQALAEWMTRLASDPDETLRMGEAAFERVASVHWDTVAKGLMEIVTPKARSRKLRPKLTVATTFKVYPPMNGGQARVFHLYRNLAKSYDIDIVALGSTSDVRSEVEIAPGVMEITIPKTDAQAETEYHISRQLEDKPVSDVAVNALAGLTPDYIDALRTSALTSQAVIASHPYMVEALVAAAPGKPLWYEAHNVELTLKTAVFGSGEAAASILREVEKAERQCWVTSQRVFACADRDLKELERIYGPTRSRLSEVPNGVSLDDVAYTNLTERRRLQEIAGIRGGQLAIFMGSWHGPNLEAVEDLIRQAPLAPNTRFVILGSVCLPFKDRKLPANMELMGAVDMPTRDLMMSIADVALNPMQSGSGTNLKMLDYMAAGIPVISTPFGARGLKIRGEEHFIEAPTEDLPAALVRIAALDEGALATMITAARRLVEQEYSWSVIADRFLKEIEASS</sequence>
<dbReference type="Gene3D" id="3.40.50.2000">
    <property type="entry name" value="Glycogen Phosphorylase B"/>
    <property type="match status" value="3"/>
</dbReference>
<dbReference type="Proteomes" id="UP001169006">
    <property type="component" value="Unassembled WGS sequence"/>
</dbReference>
<evidence type="ECO:0000313" key="3">
    <source>
        <dbReference type="Proteomes" id="UP001169006"/>
    </source>
</evidence>
<keyword evidence="2" id="KW-0808">Transferase</keyword>
<reference evidence="2" key="2">
    <citation type="submission" date="2023-07" db="EMBL/GenBank/DDBJ databases">
        <authorList>
            <person name="Sun H."/>
        </authorList>
    </citation>
    <scope>NUCLEOTIDE SEQUENCE</scope>
    <source>
        <strain evidence="2">05753</strain>
    </source>
</reference>
<reference evidence="2" key="1">
    <citation type="journal article" date="2015" name="Int. J. Syst. Evol. Microbiol.">
        <title>Rhizobium oryzicola sp. nov., potential plant-growth-promoting endophytic bacteria isolated from rice roots.</title>
        <authorList>
            <person name="Zhang X.X."/>
            <person name="Gao J.S."/>
            <person name="Cao Y.H."/>
            <person name="Sheirdil R.A."/>
            <person name="Wang X.C."/>
            <person name="Zhang L."/>
        </authorList>
    </citation>
    <scope>NUCLEOTIDE SEQUENCE</scope>
    <source>
        <strain evidence="2">05753</strain>
    </source>
</reference>
<accession>A0ABT8T4B2</accession>
<keyword evidence="3" id="KW-1185">Reference proteome</keyword>
<dbReference type="RefSeq" id="WP_302079861.1">
    <property type="nucleotide sequence ID" value="NZ_JAUKWQ010000017.1"/>
</dbReference>
<dbReference type="CDD" id="cd03801">
    <property type="entry name" value="GT4_PimA-like"/>
    <property type="match status" value="2"/>
</dbReference>
<dbReference type="Pfam" id="PF00534">
    <property type="entry name" value="Glycos_transf_1"/>
    <property type="match status" value="1"/>
</dbReference>
<name>A0ABT8T4B2_9HYPH</name>
<evidence type="ECO:0000259" key="1">
    <source>
        <dbReference type="Pfam" id="PF00534"/>
    </source>
</evidence>
<dbReference type="PANTHER" id="PTHR12526:SF625">
    <property type="entry name" value="PHOSPHATIDYLINOSITOL GLYCAN-CLASS A"/>
    <property type="match status" value="1"/>
</dbReference>
<dbReference type="Pfam" id="PF13692">
    <property type="entry name" value="Glyco_trans_1_4"/>
    <property type="match status" value="1"/>
</dbReference>
<dbReference type="EC" id="2.4.-.-" evidence="2"/>
<protein>
    <submittedName>
        <fullName evidence="2">Glycosyltransferase family 4 protein</fullName>
        <ecNumber evidence="2">2.4.-.-</ecNumber>
    </submittedName>
</protein>
<dbReference type="SUPFAM" id="SSF53756">
    <property type="entry name" value="UDP-Glycosyltransferase/glycogen phosphorylase"/>
    <property type="match status" value="2"/>
</dbReference>
<evidence type="ECO:0000313" key="2">
    <source>
        <dbReference type="EMBL" id="MDO1585594.1"/>
    </source>
</evidence>
<comment type="caution">
    <text evidence="2">The sequence shown here is derived from an EMBL/GenBank/DDBJ whole genome shotgun (WGS) entry which is preliminary data.</text>
</comment>
<feature type="domain" description="Glycosyl transferase family 1" evidence="1">
    <location>
        <begin position="216"/>
        <end position="367"/>
    </location>
</feature>
<keyword evidence="2" id="KW-0328">Glycosyltransferase</keyword>
<dbReference type="PANTHER" id="PTHR12526">
    <property type="entry name" value="GLYCOSYLTRANSFERASE"/>
    <property type="match status" value="1"/>
</dbReference>
<gene>
    <name evidence="2" type="ORF">Q2T52_26195</name>
</gene>